<sequence length="71" mass="7403">MDCLGARGVRCFDDGGTVEVAGCEAHRLIGVSDKRRVGVGVDKHGHNLDAHVVRGADDAASNFAAVGNEDR</sequence>
<dbReference type="EMBL" id="CAEZXM010000148">
    <property type="protein sequence ID" value="CAB4693721.1"/>
    <property type="molecule type" value="Genomic_DNA"/>
</dbReference>
<name>A0A6J6P3A4_9ZZZZ</name>
<protein>
    <submittedName>
        <fullName evidence="1">Unannotated protein</fullName>
    </submittedName>
</protein>
<proteinExistence type="predicted"/>
<reference evidence="1" key="1">
    <citation type="submission" date="2020-05" db="EMBL/GenBank/DDBJ databases">
        <authorList>
            <person name="Chiriac C."/>
            <person name="Salcher M."/>
            <person name="Ghai R."/>
            <person name="Kavagutti S V."/>
        </authorList>
    </citation>
    <scope>NUCLEOTIDE SEQUENCE</scope>
</reference>
<organism evidence="1">
    <name type="scientific">freshwater metagenome</name>
    <dbReference type="NCBI Taxonomy" id="449393"/>
    <lineage>
        <taxon>unclassified sequences</taxon>
        <taxon>metagenomes</taxon>
        <taxon>ecological metagenomes</taxon>
    </lineage>
</organism>
<accession>A0A6J6P3A4</accession>
<evidence type="ECO:0000313" key="1">
    <source>
        <dbReference type="EMBL" id="CAB4693721.1"/>
    </source>
</evidence>
<dbReference type="AlphaFoldDB" id="A0A6J6P3A4"/>
<gene>
    <name evidence="1" type="ORF">UFOPK2366_00894</name>
</gene>